<evidence type="ECO:0000313" key="2">
    <source>
        <dbReference type="EMBL" id="MBW9052993.1"/>
    </source>
</evidence>
<proteinExistence type="predicted"/>
<dbReference type="Pfam" id="PF06568">
    <property type="entry name" value="YjiS-like"/>
    <property type="match status" value="1"/>
</dbReference>
<accession>A0ABS7GUM0</accession>
<sequence length="81" mass="9055">MRGSSFTAYAQTTHPTEARQSRLVAGIVAAFRWTARKLAEHRSRSAVLELSDDQLKDIGLSRGQIESDVHISSHYWSNKGL</sequence>
<dbReference type="InterPro" id="IPR009506">
    <property type="entry name" value="YjiS-like"/>
</dbReference>
<evidence type="ECO:0000259" key="1">
    <source>
        <dbReference type="Pfam" id="PF06568"/>
    </source>
</evidence>
<feature type="domain" description="YjiS-like" evidence="1">
    <location>
        <begin position="31"/>
        <end position="66"/>
    </location>
</feature>
<reference evidence="2 3" key="1">
    <citation type="journal article" date="2021" name="MBio">
        <title>Poor Competitiveness of Bradyrhizobium in Pigeon Pea Root Colonization in Indian Soils.</title>
        <authorList>
            <person name="Chalasani D."/>
            <person name="Basu A."/>
            <person name="Pullabhotla S.V.S.R.N."/>
            <person name="Jorrin B."/>
            <person name="Neal A.L."/>
            <person name="Poole P.S."/>
            <person name="Podile A.R."/>
            <person name="Tkacz A."/>
        </authorList>
    </citation>
    <scope>NUCLEOTIDE SEQUENCE [LARGE SCALE GENOMIC DNA]</scope>
    <source>
        <strain evidence="2 3">HU56</strain>
    </source>
</reference>
<organism evidence="2 3">
    <name type="scientific">Rhizobium mesosinicum</name>
    <dbReference type="NCBI Taxonomy" id="335017"/>
    <lineage>
        <taxon>Bacteria</taxon>
        <taxon>Pseudomonadati</taxon>
        <taxon>Pseudomonadota</taxon>
        <taxon>Alphaproteobacteria</taxon>
        <taxon>Hyphomicrobiales</taxon>
        <taxon>Rhizobiaceae</taxon>
        <taxon>Rhizobium/Agrobacterium group</taxon>
        <taxon>Rhizobium</taxon>
    </lineage>
</organism>
<evidence type="ECO:0000313" key="3">
    <source>
        <dbReference type="Proteomes" id="UP000717752"/>
    </source>
</evidence>
<gene>
    <name evidence="2" type="ORF">JNB85_11250</name>
</gene>
<dbReference type="EMBL" id="JAEUAK010000004">
    <property type="protein sequence ID" value="MBW9052993.1"/>
    <property type="molecule type" value="Genomic_DNA"/>
</dbReference>
<keyword evidence="3" id="KW-1185">Reference proteome</keyword>
<name>A0ABS7GUM0_9HYPH</name>
<dbReference type="Proteomes" id="UP000717752">
    <property type="component" value="Unassembled WGS sequence"/>
</dbReference>
<comment type="caution">
    <text evidence="2">The sequence shown here is derived from an EMBL/GenBank/DDBJ whole genome shotgun (WGS) entry which is preliminary data.</text>
</comment>
<dbReference type="RefSeq" id="WP_220334446.1">
    <property type="nucleotide sequence ID" value="NZ_JAEUAK010000004.1"/>
</dbReference>
<protein>
    <submittedName>
        <fullName evidence="2">DUF1127 domain-containing protein</fullName>
    </submittedName>
</protein>